<proteinExistence type="predicted"/>
<gene>
    <name evidence="1" type="ORF">WKI67_36905</name>
</gene>
<dbReference type="EMBL" id="JBBKAJ010000022">
    <property type="protein sequence ID" value="MEJ8638946.1"/>
    <property type="molecule type" value="Genomic_DNA"/>
</dbReference>
<protein>
    <submittedName>
        <fullName evidence="1">Integrase</fullName>
    </submittedName>
</protein>
<keyword evidence="2" id="KW-1185">Reference proteome</keyword>
<name>A0ACC6Q5P9_9ACTN</name>
<comment type="caution">
    <text evidence="1">The sequence shown here is derived from an EMBL/GenBank/DDBJ whole genome shotgun (WGS) entry which is preliminary data.</text>
</comment>
<dbReference type="Proteomes" id="UP001377168">
    <property type="component" value="Unassembled WGS sequence"/>
</dbReference>
<evidence type="ECO:0000313" key="2">
    <source>
        <dbReference type="Proteomes" id="UP001377168"/>
    </source>
</evidence>
<sequence length="514" mass="56597">MINTELPERFLIGRHPSWRTRQSAGSVYGTSRMWANFAHWLTVRSIPTLAACTPDLFREYSAETLDTYLNDLAAHGAPLPTIRYPHRVVAAGTYIAGLTGAPPTQVNSRIRLHQWSRYRDLHPGPCPLWTPVWGRIDGRPWTEAIDFSEAAGLMRHLGTACFIVLSYLTGQRPGETLGLRTGCCPDPGDGRPLIYGHVFKTARDEDGNHLSRGQMRDVPWVAVPPAMRAIQVLERMVPARSLLFGATAHDFPKHRTYSGALNRPTMNRRIEDFITWASALAVRSGRPHEVIPEDPHGAVGTERFRRTLAWHIARRPGGLVALAIQYGHMRTAVSAGYASRSRDGIHDLLDVETARATADTLAALHDDLDAGAGLSGPAARRAIHAAAQAPAFAGSIRSARQAKALLRNPTLAVHDNPHAFLMCVYNRDKALCHRVGTRDTPTLDRCVPACANIARTDQHAAQLSAHAETLEKQAASELVPGPLADRLRQRAESLRNLADQHHRNRIADQEETTA</sequence>
<organism evidence="1 2">
    <name type="scientific">Streptomyces achmelvichensis</name>
    <dbReference type="NCBI Taxonomy" id="3134111"/>
    <lineage>
        <taxon>Bacteria</taxon>
        <taxon>Bacillati</taxon>
        <taxon>Actinomycetota</taxon>
        <taxon>Actinomycetes</taxon>
        <taxon>Kitasatosporales</taxon>
        <taxon>Streptomycetaceae</taxon>
        <taxon>Streptomyces</taxon>
    </lineage>
</organism>
<evidence type="ECO:0000313" key="1">
    <source>
        <dbReference type="EMBL" id="MEJ8638946.1"/>
    </source>
</evidence>
<accession>A0ACC6Q5P9</accession>
<reference evidence="1" key="1">
    <citation type="submission" date="2024-03" db="EMBL/GenBank/DDBJ databases">
        <title>Novel Streptomyces species of biotechnological and ecological value are a feature of Machair soil.</title>
        <authorList>
            <person name="Prole J.R."/>
            <person name="Goodfellow M."/>
            <person name="Allenby N."/>
            <person name="Ward A.C."/>
        </authorList>
    </citation>
    <scope>NUCLEOTIDE SEQUENCE</scope>
    <source>
        <strain evidence="1">MS2.AVA.5</strain>
    </source>
</reference>